<gene>
    <name evidence="4" type="ORF">POCTA_138.1.T1990004</name>
</gene>
<comment type="caution">
    <text evidence="4">The sequence shown here is derived from an EMBL/GenBank/DDBJ whole genome shotgun (WGS) entry which is preliminary data.</text>
</comment>
<name>A0A8S1YND2_PAROT</name>
<dbReference type="NCBIfam" id="TIGR02232">
    <property type="entry name" value="myxo_disulf_rpt"/>
    <property type="match status" value="1"/>
</dbReference>
<keyword evidence="3" id="KW-1015">Disulfide bond</keyword>
<evidence type="ECO:0000256" key="2">
    <source>
        <dbReference type="ARBA" id="ARBA00022737"/>
    </source>
</evidence>
<dbReference type="OrthoDB" id="28293at2759"/>
<keyword evidence="5" id="KW-1185">Reference proteome</keyword>
<dbReference type="Proteomes" id="UP000683925">
    <property type="component" value="Unassembled WGS sequence"/>
</dbReference>
<keyword evidence="2" id="KW-0677">Repeat</keyword>
<organism evidence="4 5">
    <name type="scientific">Paramecium octaurelia</name>
    <dbReference type="NCBI Taxonomy" id="43137"/>
    <lineage>
        <taxon>Eukaryota</taxon>
        <taxon>Sar</taxon>
        <taxon>Alveolata</taxon>
        <taxon>Ciliophora</taxon>
        <taxon>Intramacronucleata</taxon>
        <taxon>Oligohymenophorea</taxon>
        <taxon>Peniculida</taxon>
        <taxon>Parameciidae</taxon>
        <taxon>Paramecium</taxon>
    </lineage>
</organism>
<protein>
    <submittedName>
        <fullName evidence="4">Uncharacterized protein</fullName>
    </submittedName>
</protein>
<dbReference type="InterPro" id="IPR011936">
    <property type="entry name" value="Myxo_disulph_rpt"/>
</dbReference>
<keyword evidence="1" id="KW-0732">Signal</keyword>
<evidence type="ECO:0000313" key="5">
    <source>
        <dbReference type="Proteomes" id="UP000683925"/>
    </source>
</evidence>
<proteinExistence type="predicted"/>
<evidence type="ECO:0000313" key="4">
    <source>
        <dbReference type="EMBL" id="CAD8215011.1"/>
    </source>
</evidence>
<evidence type="ECO:0000256" key="1">
    <source>
        <dbReference type="ARBA" id="ARBA00022729"/>
    </source>
</evidence>
<accession>A0A8S1YND2</accession>
<evidence type="ECO:0000256" key="3">
    <source>
        <dbReference type="ARBA" id="ARBA00023157"/>
    </source>
</evidence>
<dbReference type="AlphaFoldDB" id="A0A8S1YND2"/>
<dbReference type="PANTHER" id="PTHR38934">
    <property type="entry name" value="HYPHALLY REGULATED CELL WALL PROTEIN 1"/>
    <property type="match status" value="1"/>
</dbReference>
<reference evidence="4" key="1">
    <citation type="submission" date="2021-01" db="EMBL/GenBank/DDBJ databases">
        <authorList>
            <consortium name="Genoscope - CEA"/>
            <person name="William W."/>
        </authorList>
    </citation>
    <scope>NUCLEOTIDE SEQUENCE</scope>
</reference>
<sequence>MLMNLNEGCLEQIDDKCLICQEGWIQDEFLENCHPICGDGIIQGQEQCDNLIPDQSCYQCKLACVENCQICEFGICLQCIEGFIMNPNFSCDPLCGDGNLTPYSSEQCELAVNGVGDGCHDCQFIPIANCKTQLFSICLECELGYKMLDNACFPYCGDQIALQQYEDCDGNLESYDGCYQCMFECIEDCNICDRGQCILKCEDGFEFVDNDCLSVCGDKIVTKQEDCDDGNNIEFDGCFHCQCSCPENCSNCYHGTCLECNDQLSLISNQCNQQLSCGDGLVQEQEECDVGNYQAADGCNNCLIEQNWVCISITKDSPSECAFVKAPGLVINYLNMTQNKQYISIQFNQEVKIYTLQPLSETLKFELSDIDKKHWNSSLQIIQDVGSYLSFGEYVVQIEVYQLLKFRPLLTIFVNQEVANIDNAILDDDEKQITLQYPNYLNDKQKDYSQSLKNFNKYLIYCLSGITIISLLLGSGELFVEIMAILQFQQYLRYINLQYPQNLEIYFSIYDMITIQPLLDFMQVEQFFQFIEIQSNQEYSDGKFT</sequence>
<dbReference type="EMBL" id="CAJJDP010000203">
    <property type="protein sequence ID" value="CAD8215011.1"/>
    <property type="molecule type" value="Genomic_DNA"/>
</dbReference>
<dbReference type="PANTHER" id="PTHR38934:SF6">
    <property type="entry name" value="CHROMOSOME UNDETERMINED SCAFFOLD_176, WHOLE GENOME SHOTGUN SEQUENCE"/>
    <property type="match status" value="1"/>
</dbReference>
<dbReference type="Pfam" id="PF13948">
    <property type="entry name" value="DUF4215"/>
    <property type="match status" value="5"/>
</dbReference>